<keyword evidence="1" id="KW-1133">Transmembrane helix</keyword>
<evidence type="ECO:0000313" key="2">
    <source>
        <dbReference type="EMBL" id="TFH90646.1"/>
    </source>
</evidence>
<dbReference type="RefSeq" id="WP_134836377.1">
    <property type="nucleotide sequence ID" value="NZ_SATR01000025.1"/>
</dbReference>
<evidence type="ECO:0000313" key="3">
    <source>
        <dbReference type="Proteomes" id="UP000297753"/>
    </source>
</evidence>
<dbReference type="OrthoDB" id="5887156at2"/>
<keyword evidence="1" id="KW-0472">Membrane</keyword>
<dbReference type="AlphaFoldDB" id="A0A4Y8WDC9"/>
<reference evidence="2 3" key="1">
    <citation type="submission" date="2019-01" db="EMBL/GenBank/DDBJ databases">
        <title>Vibrio BEI176 sp. nov, a marine bacterium isolated from China: eastern marignal seas.</title>
        <authorList>
            <person name="Li B."/>
        </authorList>
    </citation>
    <scope>NUCLEOTIDE SEQUENCE [LARGE SCALE GENOMIC DNA]</scope>
    <source>
        <strain evidence="2 3">BEI176</strain>
    </source>
</reference>
<organism evidence="2 3">
    <name type="scientific">Vibrio ouci</name>
    <dbReference type="NCBI Taxonomy" id="2499078"/>
    <lineage>
        <taxon>Bacteria</taxon>
        <taxon>Pseudomonadati</taxon>
        <taxon>Pseudomonadota</taxon>
        <taxon>Gammaproteobacteria</taxon>
        <taxon>Vibrionales</taxon>
        <taxon>Vibrionaceae</taxon>
        <taxon>Vibrio</taxon>
    </lineage>
</organism>
<evidence type="ECO:0000256" key="1">
    <source>
        <dbReference type="SAM" id="Phobius"/>
    </source>
</evidence>
<accession>A0A4Y8WDC9</accession>
<dbReference type="Proteomes" id="UP000297753">
    <property type="component" value="Unassembled WGS sequence"/>
</dbReference>
<dbReference type="EMBL" id="SATR01000025">
    <property type="protein sequence ID" value="TFH90646.1"/>
    <property type="molecule type" value="Genomic_DNA"/>
</dbReference>
<name>A0A4Y8WDC9_9VIBR</name>
<gene>
    <name evidence="2" type="ORF">ELS82_16080</name>
</gene>
<comment type="caution">
    <text evidence="2">The sequence shown here is derived from an EMBL/GenBank/DDBJ whole genome shotgun (WGS) entry which is preliminary data.</text>
</comment>
<protein>
    <submittedName>
        <fullName evidence="2">Uncharacterized protein</fullName>
    </submittedName>
</protein>
<keyword evidence="3" id="KW-1185">Reference proteome</keyword>
<proteinExistence type="predicted"/>
<feature type="transmembrane region" description="Helical" evidence="1">
    <location>
        <begin position="17"/>
        <end position="38"/>
    </location>
</feature>
<keyword evidence="1" id="KW-0812">Transmembrane</keyword>
<sequence length="62" mass="7381">MEFEIYMPCEPAWICDSFLVLFSVLLAMGLVGFIYILYKEHRRINRVRKRKAQRGASRKNKS</sequence>